<keyword evidence="4" id="KW-0808">Transferase</keyword>
<dbReference type="SUPFAM" id="SSF55785">
    <property type="entry name" value="PYP-like sensor domain (PAS domain)"/>
    <property type="match status" value="1"/>
</dbReference>
<dbReference type="SMART" id="SM00086">
    <property type="entry name" value="PAC"/>
    <property type="match status" value="1"/>
</dbReference>
<evidence type="ECO:0000256" key="8">
    <source>
        <dbReference type="SAM" id="Coils"/>
    </source>
</evidence>
<sequence length="660" mass="74407">MQPLSEEQLRHQYDKLTDFVENGAVCLHWVGPDGTILWANKSELHSLGYSPEDYVGQHIAQFHADDDVINDILCRLTANETLHNYEARMVCKDGSIKYVLIDSSVYRDENGQFIHTRCFTRDNTARKLAEEALNQKTQQLEQTLQALQQTQSQLEQTNKDLEARVEERTIELQQAKELADSANKAKSEFLANMSHELRTPLNGILGYAQILLRDKAANPKQKDGVSIIHQCGSHLLTLINDILDLSKIEARKLEFFSKNFHVDSFLTSIVEMCRIKAEQKEIRFTYEVLNRLPKAVYADDKRLRQVLINLLGNAIKFTDQGGVTFKVGVVAESPQSDRQPSANTRHSSSVKIRFQVEDTGVGMTSEQVEKIFMPFEQVGDQERMAEGTGLGLAISLQIVQMMGSEIKVESMPGQGSKFWFDVELTESDEWVESNNGNPASLVVGYEGEKRKVLIVDDRWENRSVIVNLLEPLGFELMEAVNGQEGYDKALERQPDLVLTDLVMPVLGGLEMTQKLRSLPEFQTTAIIASSASVFNFDRQQSQQAGCNDFLPKPVQSDELLEQFRQHLGLTWIYEINHQQAQPSATNSAVCELIAPPVAELEALYAAARIGDIDSVEQEAQRLAQLNVQYQPFAQQLLQFAQAMDDEAILKFVKQQVEPVT</sequence>
<gene>
    <name evidence="12" type="ORF">NC998_28010</name>
</gene>
<evidence type="ECO:0000259" key="9">
    <source>
        <dbReference type="PROSITE" id="PS50109"/>
    </source>
</evidence>
<dbReference type="InterPro" id="IPR001610">
    <property type="entry name" value="PAC"/>
</dbReference>
<evidence type="ECO:0000313" key="13">
    <source>
        <dbReference type="Proteomes" id="UP001464891"/>
    </source>
</evidence>
<dbReference type="SMART" id="SM00387">
    <property type="entry name" value="HATPase_c"/>
    <property type="match status" value="1"/>
</dbReference>
<dbReference type="CDD" id="cd17546">
    <property type="entry name" value="REC_hyHK_CKI1_RcsC-like"/>
    <property type="match status" value="1"/>
</dbReference>
<evidence type="ECO:0000256" key="4">
    <source>
        <dbReference type="ARBA" id="ARBA00022679"/>
    </source>
</evidence>
<dbReference type="CDD" id="cd00130">
    <property type="entry name" value="PAS"/>
    <property type="match status" value="1"/>
</dbReference>
<dbReference type="Gene3D" id="1.10.287.130">
    <property type="match status" value="1"/>
</dbReference>
<keyword evidence="5" id="KW-0418">Kinase</keyword>
<dbReference type="SUPFAM" id="SSF52172">
    <property type="entry name" value="CheY-like"/>
    <property type="match status" value="1"/>
</dbReference>
<keyword evidence="13" id="KW-1185">Reference proteome</keyword>
<dbReference type="PANTHER" id="PTHR43047:SF72">
    <property type="entry name" value="OSMOSENSING HISTIDINE PROTEIN KINASE SLN1"/>
    <property type="match status" value="1"/>
</dbReference>
<dbReference type="SUPFAM" id="SSF47384">
    <property type="entry name" value="Homodimeric domain of signal transducing histidine kinase"/>
    <property type="match status" value="1"/>
</dbReference>
<dbReference type="PANTHER" id="PTHR43047">
    <property type="entry name" value="TWO-COMPONENT HISTIDINE PROTEIN KINASE"/>
    <property type="match status" value="1"/>
</dbReference>
<dbReference type="CDD" id="cd16922">
    <property type="entry name" value="HATPase_EvgS-ArcB-TorS-like"/>
    <property type="match status" value="1"/>
</dbReference>
<feature type="modified residue" description="4-aspartylphosphate" evidence="7">
    <location>
        <position position="500"/>
    </location>
</feature>
<comment type="caution">
    <text evidence="12">The sequence shown here is derived from an EMBL/GenBank/DDBJ whole genome shotgun (WGS) entry which is preliminary data.</text>
</comment>
<dbReference type="InterPro" id="IPR000700">
    <property type="entry name" value="PAS-assoc_C"/>
</dbReference>
<organism evidence="12 13">
    <name type="scientific">Trichocoleus desertorum GB2-A4</name>
    <dbReference type="NCBI Taxonomy" id="2933944"/>
    <lineage>
        <taxon>Bacteria</taxon>
        <taxon>Bacillati</taxon>
        <taxon>Cyanobacteriota</taxon>
        <taxon>Cyanophyceae</taxon>
        <taxon>Leptolyngbyales</taxon>
        <taxon>Trichocoleusaceae</taxon>
        <taxon>Trichocoleus</taxon>
    </lineage>
</organism>
<name>A0ABV0JGL5_9CYAN</name>
<dbReference type="EMBL" id="JAMPKM010000052">
    <property type="protein sequence ID" value="MEP0820932.1"/>
    <property type="molecule type" value="Genomic_DNA"/>
</dbReference>
<dbReference type="Gene3D" id="3.30.565.10">
    <property type="entry name" value="Histidine kinase-like ATPase, C-terminal domain"/>
    <property type="match status" value="1"/>
</dbReference>
<dbReference type="Proteomes" id="UP001464891">
    <property type="component" value="Unassembled WGS sequence"/>
</dbReference>
<comment type="catalytic activity">
    <reaction evidence="1">
        <text>ATP + protein L-histidine = ADP + protein N-phospho-L-histidine.</text>
        <dbReference type="EC" id="2.7.13.3"/>
    </reaction>
</comment>
<dbReference type="InterPro" id="IPR011006">
    <property type="entry name" value="CheY-like_superfamily"/>
</dbReference>
<dbReference type="Pfam" id="PF02518">
    <property type="entry name" value="HATPase_c"/>
    <property type="match status" value="1"/>
</dbReference>
<dbReference type="PRINTS" id="PR00344">
    <property type="entry name" value="BCTRLSENSOR"/>
</dbReference>
<dbReference type="InterPro" id="IPR036890">
    <property type="entry name" value="HATPase_C_sf"/>
</dbReference>
<feature type="domain" description="Response regulatory" evidence="10">
    <location>
        <begin position="451"/>
        <end position="567"/>
    </location>
</feature>
<reference evidence="12 13" key="1">
    <citation type="submission" date="2022-04" db="EMBL/GenBank/DDBJ databases">
        <title>Positive selection, recombination, and allopatry shape intraspecific diversity of widespread and dominant cyanobacteria.</title>
        <authorList>
            <person name="Wei J."/>
            <person name="Shu W."/>
            <person name="Hu C."/>
        </authorList>
    </citation>
    <scope>NUCLEOTIDE SEQUENCE [LARGE SCALE GENOMIC DNA]</scope>
    <source>
        <strain evidence="12 13">GB2-A4</strain>
    </source>
</reference>
<dbReference type="InterPro" id="IPR036097">
    <property type="entry name" value="HisK_dim/P_sf"/>
</dbReference>
<dbReference type="SMART" id="SM00448">
    <property type="entry name" value="REC"/>
    <property type="match status" value="1"/>
</dbReference>
<dbReference type="PROSITE" id="PS50109">
    <property type="entry name" value="HIS_KIN"/>
    <property type="match status" value="1"/>
</dbReference>
<dbReference type="Gene3D" id="3.30.450.20">
    <property type="entry name" value="PAS domain"/>
    <property type="match status" value="1"/>
</dbReference>
<dbReference type="InterPro" id="IPR003661">
    <property type="entry name" value="HisK_dim/P_dom"/>
</dbReference>
<dbReference type="InterPro" id="IPR000014">
    <property type="entry name" value="PAS"/>
</dbReference>
<evidence type="ECO:0000259" key="11">
    <source>
        <dbReference type="PROSITE" id="PS50113"/>
    </source>
</evidence>
<dbReference type="RefSeq" id="WP_199299113.1">
    <property type="nucleotide sequence ID" value="NZ_JAMPKM010000052.1"/>
</dbReference>
<dbReference type="InterPro" id="IPR035965">
    <property type="entry name" value="PAS-like_dom_sf"/>
</dbReference>
<dbReference type="CDD" id="cd00082">
    <property type="entry name" value="HisKA"/>
    <property type="match status" value="1"/>
</dbReference>
<keyword evidence="12" id="KW-0547">Nucleotide-binding</keyword>
<evidence type="ECO:0000313" key="12">
    <source>
        <dbReference type="EMBL" id="MEP0820932.1"/>
    </source>
</evidence>
<dbReference type="InterPro" id="IPR003594">
    <property type="entry name" value="HATPase_dom"/>
</dbReference>
<dbReference type="Gene3D" id="3.40.50.2300">
    <property type="match status" value="1"/>
</dbReference>
<proteinExistence type="predicted"/>
<feature type="coiled-coil region" evidence="8">
    <location>
        <begin position="126"/>
        <end position="192"/>
    </location>
</feature>
<dbReference type="InterPro" id="IPR001789">
    <property type="entry name" value="Sig_transdc_resp-reg_receiver"/>
</dbReference>
<keyword evidence="6" id="KW-0902">Two-component regulatory system</keyword>
<evidence type="ECO:0000256" key="6">
    <source>
        <dbReference type="ARBA" id="ARBA00023012"/>
    </source>
</evidence>
<evidence type="ECO:0000256" key="7">
    <source>
        <dbReference type="PROSITE-ProRule" id="PRU00169"/>
    </source>
</evidence>
<dbReference type="SMART" id="SM00388">
    <property type="entry name" value="HisKA"/>
    <property type="match status" value="1"/>
</dbReference>
<dbReference type="SUPFAM" id="SSF55874">
    <property type="entry name" value="ATPase domain of HSP90 chaperone/DNA topoisomerase II/histidine kinase"/>
    <property type="match status" value="1"/>
</dbReference>
<dbReference type="Pfam" id="PF00512">
    <property type="entry name" value="HisKA"/>
    <property type="match status" value="1"/>
</dbReference>
<protein>
    <recommendedName>
        <fullName evidence="2">histidine kinase</fullName>
        <ecNumber evidence="2">2.7.13.3</ecNumber>
    </recommendedName>
</protein>
<evidence type="ECO:0000256" key="1">
    <source>
        <dbReference type="ARBA" id="ARBA00000085"/>
    </source>
</evidence>
<feature type="domain" description="PAC" evidence="11">
    <location>
        <begin position="83"/>
        <end position="135"/>
    </location>
</feature>
<keyword evidence="8" id="KW-0175">Coiled coil</keyword>
<accession>A0ABV0JGL5</accession>
<feature type="domain" description="Histidine kinase" evidence="9">
    <location>
        <begin position="192"/>
        <end position="426"/>
    </location>
</feature>
<dbReference type="PROSITE" id="PS50110">
    <property type="entry name" value="RESPONSE_REGULATORY"/>
    <property type="match status" value="1"/>
</dbReference>
<dbReference type="InterPro" id="IPR005467">
    <property type="entry name" value="His_kinase_dom"/>
</dbReference>
<dbReference type="NCBIfam" id="TIGR00229">
    <property type="entry name" value="sensory_box"/>
    <property type="match status" value="1"/>
</dbReference>
<dbReference type="Pfam" id="PF00072">
    <property type="entry name" value="Response_reg"/>
    <property type="match status" value="1"/>
</dbReference>
<keyword evidence="3 7" id="KW-0597">Phosphoprotein</keyword>
<evidence type="ECO:0000256" key="2">
    <source>
        <dbReference type="ARBA" id="ARBA00012438"/>
    </source>
</evidence>
<evidence type="ECO:0000256" key="5">
    <source>
        <dbReference type="ARBA" id="ARBA00022777"/>
    </source>
</evidence>
<evidence type="ECO:0000259" key="10">
    <source>
        <dbReference type="PROSITE" id="PS50110"/>
    </source>
</evidence>
<dbReference type="InterPro" id="IPR004358">
    <property type="entry name" value="Sig_transdc_His_kin-like_C"/>
</dbReference>
<dbReference type="EC" id="2.7.13.3" evidence="2"/>
<evidence type="ECO:0000256" key="3">
    <source>
        <dbReference type="ARBA" id="ARBA00022553"/>
    </source>
</evidence>
<keyword evidence="12" id="KW-0067">ATP-binding</keyword>
<dbReference type="Pfam" id="PF13426">
    <property type="entry name" value="PAS_9"/>
    <property type="match status" value="1"/>
</dbReference>
<dbReference type="PROSITE" id="PS50113">
    <property type="entry name" value="PAC"/>
    <property type="match status" value="1"/>
</dbReference>
<dbReference type="GO" id="GO:0005524">
    <property type="term" value="F:ATP binding"/>
    <property type="evidence" value="ECO:0007669"/>
    <property type="project" value="UniProtKB-KW"/>
</dbReference>